<feature type="transmembrane region" description="Helical" evidence="1">
    <location>
        <begin position="128"/>
        <end position="152"/>
    </location>
</feature>
<reference evidence="2" key="1">
    <citation type="submission" date="2018-07" db="EMBL/GenBank/DDBJ databases">
        <authorList>
            <consortium name="PulseNet: The National Subtyping Network for Foodborne Disease Surveillance"/>
            <person name="Tarr C.L."/>
            <person name="Trees E."/>
            <person name="Katz L.S."/>
            <person name="Carleton-Romer H.A."/>
            <person name="Stroika S."/>
            <person name="Kucerova Z."/>
            <person name="Roache K.F."/>
            <person name="Sabol A.L."/>
            <person name="Besser J."/>
            <person name="Gerner-Smidt P."/>
        </authorList>
    </citation>
    <scope>NUCLEOTIDE SEQUENCE</scope>
    <source>
        <strain evidence="2">PNUSAS013296</strain>
    </source>
</reference>
<keyword evidence="1" id="KW-0472">Membrane</keyword>
<keyword evidence="1" id="KW-1133">Transmembrane helix</keyword>
<proteinExistence type="predicted"/>
<dbReference type="AlphaFoldDB" id="A0A5U7ZUM4"/>
<evidence type="ECO:0000256" key="1">
    <source>
        <dbReference type="SAM" id="Phobius"/>
    </source>
</evidence>
<dbReference type="Pfam" id="PF19723">
    <property type="entry name" value="DUF6216"/>
    <property type="match status" value="1"/>
</dbReference>
<name>A0A5U7ZUM4_SALER</name>
<gene>
    <name evidence="2" type="ORF">CA474_00055</name>
</gene>
<keyword evidence="1" id="KW-0812">Transmembrane</keyword>
<sequence>MMNTLFDIFTSYTSRLINNELIYSIALIFIIFGAFYYIRWKAKSGFSISNKLFIFLIGYRKKNKNDLIDDIIDIEKFNFHYNTNATSKRQIARFEEWVRKYELDFRLISKLKRHFDIDTLRVRKINKIYLTGVFICIFIALFTTLQTFTIAIKPALLVKMNTTGWFWINNDNAIEFSFFDKAEKPWVINAKICSHEEDNLNKTVFNNKTLSFDKKEIKAICKAFIDENDIKYINESIKEQQIFFYLVSTILIISALLCFKYLMSLTNTYDSRTMIYFKIKKFRKNKYK</sequence>
<evidence type="ECO:0000313" key="2">
    <source>
        <dbReference type="EMBL" id="EBR6591499.1"/>
    </source>
</evidence>
<feature type="transmembrane region" description="Helical" evidence="1">
    <location>
        <begin position="242"/>
        <end position="262"/>
    </location>
</feature>
<comment type="caution">
    <text evidence="2">The sequence shown here is derived from an EMBL/GenBank/DDBJ whole genome shotgun (WGS) entry which is preliminary data.</text>
</comment>
<feature type="transmembrane region" description="Helical" evidence="1">
    <location>
        <begin position="20"/>
        <end position="38"/>
    </location>
</feature>
<dbReference type="InterPro" id="IPR046188">
    <property type="entry name" value="DUF6216"/>
</dbReference>
<organism evidence="2">
    <name type="scientific">Salmonella enterica</name>
    <name type="common">Salmonella choleraesuis</name>
    <dbReference type="NCBI Taxonomy" id="28901"/>
    <lineage>
        <taxon>Bacteria</taxon>
        <taxon>Pseudomonadati</taxon>
        <taxon>Pseudomonadota</taxon>
        <taxon>Gammaproteobacteria</taxon>
        <taxon>Enterobacterales</taxon>
        <taxon>Enterobacteriaceae</taxon>
        <taxon>Salmonella</taxon>
    </lineage>
</organism>
<dbReference type="RefSeq" id="WP_139763205.1">
    <property type="nucleotide sequence ID" value="NZ_MZBZ01000004.1"/>
</dbReference>
<dbReference type="EMBL" id="AAGSZI010000001">
    <property type="protein sequence ID" value="EBR6591499.1"/>
    <property type="molecule type" value="Genomic_DNA"/>
</dbReference>
<protein>
    <submittedName>
        <fullName evidence="2">Uncharacterized protein</fullName>
    </submittedName>
</protein>
<accession>A0A5U7ZUM4</accession>